<dbReference type="SUPFAM" id="SSF51161">
    <property type="entry name" value="Trimeric LpxA-like enzymes"/>
    <property type="match status" value="1"/>
</dbReference>
<evidence type="ECO:0000256" key="1">
    <source>
        <dbReference type="ARBA" id="ARBA00007274"/>
    </source>
</evidence>
<evidence type="ECO:0000313" key="5">
    <source>
        <dbReference type="Proteomes" id="UP001302676"/>
    </source>
</evidence>
<dbReference type="GO" id="GO:0016407">
    <property type="term" value="F:acetyltransferase activity"/>
    <property type="evidence" value="ECO:0007669"/>
    <property type="project" value="InterPro"/>
</dbReference>
<dbReference type="InterPro" id="IPR011004">
    <property type="entry name" value="Trimer_LpxA-like_sf"/>
</dbReference>
<gene>
    <name evidence="4" type="ORF">C8A04DRAFT_25622</name>
</gene>
<dbReference type="EMBL" id="MU853560">
    <property type="protein sequence ID" value="KAK4146696.1"/>
    <property type="molecule type" value="Genomic_DNA"/>
</dbReference>
<dbReference type="InterPro" id="IPR051159">
    <property type="entry name" value="Hexapeptide_acetyltransf"/>
</dbReference>
<accession>A0AAN6V952</accession>
<proteinExistence type="inferred from homology"/>
<dbReference type="CDD" id="cd03357">
    <property type="entry name" value="LbH_MAT_GAT"/>
    <property type="match status" value="1"/>
</dbReference>
<keyword evidence="2" id="KW-0808">Transferase</keyword>
<dbReference type="Proteomes" id="UP001302676">
    <property type="component" value="Unassembled WGS sequence"/>
</dbReference>
<dbReference type="SMART" id="SM01266">
    <property type="entry name" value="Mac"/>
    <property type="match status" value="1"/>
</dbReference>
<dbReference type="Pfam" id="PF12464">
    <property type="entry name" value="Mac"/>
    <property type="match status" value="1"/>
</dbReference>
<feature type="domain" description="Maltose/galactoside acetyltransferase" evidence="3">
    <location>
        <begin position="12"/>
        <end position="68"/>
    </location>
</feature>
<comment type="caution">
    <text evidence="4">The sequence shown here is derived from an EMBL/GenBank/DDBJ whole genome shotgun (WGS) entry which is preliminary data.</text>
</comment>
<name>A0AAN6V952_9PEZI</name>
<comment type="similarity">
    <text evidence="1">Belongs to the transferase hexapeptide repeat family.</text>
</comment>
<evidence type="ECO:0000256" key="2">
    <source>
        <dbReference type="ARBA" id="ARBA00022679"/>
    </source>
</evidence>
<dbReference type="InterPro" id="IPR018357">
    <property type="entry name" value="Hexapep_transf_CS"/>
</dbReference>
<reference evidence="4" key="2">
    <citation type="submission" date="2023-05" db="EMBL/GenBank/DDBJ databases">
        <authorList>
            <consortium name="Lawrence Berkeley National Laboratory"/>
            <person name="Steindorff A."/>
            <person name="Hensen N."/>
            <person name="Bonometti L."/>
            <person name="Westerberg I."/>
            <person name="Brannstrom I.O."/>
            <person name="Guillou S."/>
            <person name="Cros-Aarteil S."/>
            <person name="Calhoun S."/>
            <person name="Haridas S."/>
            <person name="Kuo A."/>
            <person name="Mondo S."/>
            <person name="Pangilinan J."/>
            <person name="Riley R."/>
            <person name="Labutti K."/>
            <person name="Andreopoulos B."/>
            <person name="Lipzen A."/>
            <person name="Chen C."/>
            <person name="Yanf M."/>
            <person name="Daum C."/>
            <person name="Ng V."/>
            <person name="Clum A."/>
            <person name="Ohm R."/>
            <person name="Martin F."/>
            <person name="Silar P."/>
            <person name="Natvig D."/>
            <person name="Lalanne C."/>
            <person name="Gautier V."/>
            <person name="Ament-Velasquez S.L."/>
            <person name="Kruys A."/>
            <person name="Hutchinson M.I."/>
            <person name="Powell A.J."/>
            <person name="Barry K."/>
            <person name="Miller A.N."/>
            <person name="Grigoriev I.V."/>
            <person name="Debuchy R."/>
            <person name="Gladieux P."/>
            <person name="Thoren M.H."/>
            <person name="Johannesson H."/>
        </authorList>
    </citation>
    <scope>NUCLEOTIDE SEQUENCE</scope>
    <source>
        <strain evidence="4">CBS 141.50</strain>
    </source>
</reference>
<organism evidence="4 5">
    <name type="scientific">Dichotomopilus funicola</name>
    <dbReference type="NCBI Taxonomy" id="1934379"/>
    <lineage>
        <taxon>Eukaryota</taxon>
        <taxon>Fungi</taxon>
        <taxon>Dikarya</taxon>
        <taxon>Ascomycota</taxon>
        <taxon>Pezizomycotina</taxon>
        <taxon>Sordariomycetes</taxon>
        <taxon>Sordariomycetidae</taxon>
        <taxon>Sordariales</taxon>
        <taxon>Chaetomiaceae</taxon>
        <taxon>Dichotomopilus</taxon>
    </lineage>
</organism>
<evidence type="ECO:0000259" key="3">
    <source>
        <dbReference type="SMART" id="SM01266"/>
    </source>
</evidence>
<dbReference type="AlphaFoldDB" id="A0AAN6V952"/>
<keyword evidence="5" id="KW-1185">Reference proteome</keyword>
<reference evidence="4" key="1">
    <citation type="journal article" date="2023" name="Mol. Phylogenet. Evol.">
        <title>Genome-scale phylogeny and comparative genomics of the fungal order Sordariales.</title>
        <authorList>
            <person name="Hensen N."/>
            <person name="Bonometti L."/>
            <person name="Westerberg I."/>
            <person name="Brannstrom I.O."/>
            <person name="Guillou S."/>
            <person name="Cros-Aarteil S."/>
            <person name="Calhoun S."/>
            <person name="Haridas S."/>
            <person name="Kuo A."/>
            <person name="Mondo S."/>
            <person name="Pangilinan J."/>
            <person name="Riley R."/>
            <person name="LaButti K."/>
            <person name="Andreopoulos B."/>
            <person name="Lipzen A."/>
            <person name="Chen C."/>
            <person name="Yan M."/>
            <person name="Daum C."/>
            <person name="Ng V."/>
            <person name="Clum A."/>
            <person name="Steindorff A."/>
            <person name="Ohm R.A."/>
            <person name="Martin F."/>
            <person name="Silar P."/>
            <person name="Natvig D.O."/>
            <person name="Lalanne C."/>
            <person name="Gautier V."/>
            <person name="Ament-Velasquez S.L."/>
            <person name="Kruys A."/>
            <person name="Hutchinson M.I."/>
            <person name="Powell A.J."/>
            <person name="Barry K."/>
            <person name="Miller A.N."/>
            <person name="Grigoriev I.V."/>
            <person name="Debuchy R."/>
            <person name="Gladieux P."/>
            <person name="Hiltunen Thoren M."/>
            <person name="Johannesson H."/>
        </authorList>
    </citation>
    <scope>NUCLEOTIDE SEQUENCE</scope>
    <source>
        <strain evidence="4">CBS 141.50</strain>
    </source>
</reference>
<dbReference type="InterPro" id="IPR001451">
    <property type="entry name" value="Hexapep"/>
</dbReference>
<sequence length="219" mass="23553">MDPNTIDPIENRRRMAAGDLYYAFVPDLTADRFRCKVACGAYSVQDAAGAPRRKLVELMKDIFNDKTPLPAPNAPEEEAIFDQYPWIDGPVKFDYGTQVKFGPGVYINSNCTFIDTMPITIGARTLVGPNCSFYSGTHPTDSQLRNGMRGPESGKPITIGEDCWLGGNVTVLPGVTIGRGVTVGAGSVVTKDVEADVVVVGNPARVVKRLKGGEGEAKK</sequence>
<dbReference type="Pfam" id="PF00132">
    <property type="entry name" value="Hexapep"/>
    <property type="match status" value="1"/>
</dbReference>
<dbReference type="InterPro" id="IPR024688">
    <property type="entry name" value="Mac_dom"/>
</dbReference>
<dbReference type="PROSITE" id="PS00101">
    <property type="entry name" value="HEXAPEP_TRANSFERASES"/>
    <property type="match status" value="1"/>
</dbReference>
<dbReference type="PANTHER" id="PTHR23416:SF54">
    <property type="entry name" value="ACETYLTRANSFERASE, CYSE_LACA_LPXA_NODL FAMILY (AFU_ORTHOLOGUE AFUA_2G08430)-RELATED"/>
    <property type="match status" value="1"/>
</dbReference>
<dbReference type="Gene3D" id="2.160.10.10">
    <property type="entry name" value="Hexapeptide repeat proteins"/>
    <property type="match status" value="1"/>
</dbReference>
<dbReference type="RefSeq" id="XP_062640067.1">
    <property type="nucleotide sequence ID" value="XM_062779632.1"/>
</dbReference>
<dbReference type="PANTHER" id="PTHR23416">
    <property type="entry name" value="SIALIC ACID SYNTHASE-RELATED"/>
    <property type="match status" value="1"/>
</dbReference>
<dbReference type="GeneID" id="87816245"/>
<dbReference type="GO" id="GO:0008374">
    <property type="term" value="F:O-acyltransferase activity"/>
    <property type="evidence" value="ECO:0007669"/>
    <property type="project" value="TreeGrafter"/>
</dbReference>
<protein>
    <submittedName>
        <fullName evidence="4">Maltose O-acetyltransferase</fullName>
    </submittedName>
</protein>
<evidence type="ECO:0000313" key="4">
    <source>
        <dbReference type="EMBL" id="KAK4146696.1"/>
    </source>
</evidence>